<reference evidence="13" key="1">
    <citation type="journal article" date="2009" name="Proc. Natl. Acad. Sci. U.S.A.">
        <title>Eukaryote-to-eukaryote gene transfer events revealed by the genome sequence of the wine yeast Saccharomyces cerevisiae EC1118.</title>
        <authorList>
            <person name="Novo M."/>
            <person name="Bigey F."/>
            <person name="Beyne E."/>
            <person name="Galeote V."/>
            <person name="Gavory F."/>
            <person name="Mallet S."/>
            <person name="Cambot B."/>
            <person name="Legras J.L."/>
            <person name="Wincker P."/>
            <person name="Casaregola S."/>
            <person name="Dequin S."/>
        </authorList>
    </citation>
    <scope>NUCLEOTIDE SEQUENCE [LARGE SCALE GENOMIC DNA]</scope>
    <source>
        <strain evidence="13">Lalvin EC1118</strain>
        <strain>Lalvin EC1118 / Prise de mousse</strain>
    </source>
</reference>
<dbReference type="SUPFAM" id="SSF54001">
    <property type="entry name" value="Cysteine proteinases"/>
    <property type="match status" value="1"/>
</dbReference>
<evidence type="ECO:0000256" key="5">
    <source>
        <dbReference type="ARBA" id="ARBA00022670"/>
    </source>
</evidence>
<dbReference type="MEROPS" id="C54.001"/>
<dbReference type="EC" id="3.4.22.-" evidence="11"/>
<dbReference type="EMBL" id="FN393086">
    <property type="protein sequence ID" value="CAY82383.1"/>
    <property type="molecule type" value="Genomic_DNA"/>
</dbReference>
<keyword evidence="5 11" id="KW-0645">Protease</keyword>
<dbReference type="GO" id="GO:0016485">
    <property type="term" value="P:protein processing"/>
    <property type="evidence" value="ECO:0007669"/>
    <property type="project" value="TreeGrafter"/>
</dbReference>
<dbReference type="HOGENOM" id="CLU_021259_5_3_1"/>
<evidence type="ECO:0000256" key="8">
    <source>
        <dbReference type="ARBA" id="ARBA00022927"/>
    </source>
</evidence>
<feature type="domain" description="Peptidase C54 catalytic" evidence="12">
    <location>
        <begin position="96"/>
        <end position="383"/>
    </location>
</feature>
<evidence type="ECO:0000256" key="10">
    <source>
        <dbReference type="ARBA" id="ARBA00029362"/>
    </source>
</evidence>
<protein>
    <recommendedName>
        <fullName evidence="11">Cysteine protease</fullName>
        <ecNumber evidence="11">3.4.22.-</ecNumber>
    </recommendedName>
</protein>
<dbReference type="PANTHER" id="PTHR22624">
    <property type="entry name" value="CYSTEINE PROTEASE ATG4"/>
    <property type="match status" value="1"/>
</dbReference>
<comment type="subcellular location">
    <subcellularLocation>
        <location evidence="11">Nucleus</location>
    </subcellularLocation>
    <subcellularLocation>
        <location evidence="11">Cytoplasm</location>
    </subcellularLocation>
    <subcellularLocation>
        <location evidence="1">Preautophagosomal structure</location>
    </subcellularLocation>
</comment>
<dbReference type="InterPro" id="IPR038765">
    <property type="entry name" value="Papain-like_cys_pep_sf"/>
</dbReference>
<keyword evidence="7" id="KW-0788">Thiol protease</keyword>
<evidence type="ECO:0000256" key="3">
    <source>
        <dbReference type="ARBA" id="ARBA00022448"/>
    </source>
</evidence>
<dbReference type="GO" id="GO:0000423">
    <property type="term" value="P:mitophagy"/>
    <property type="evidence" value="ECO:0007669"/>
    <property type="project" value="TreeGrafter"/>
</dbReference>
<comment type="catalytic activity">
    <reaction evidence="10">
        <text>[protein]-C-terminal L-amino acid-glycyl-phosphatidylethanolamide + H2O = [protein]-C-terminal L-amino acid-glycine + a 1,2-diacyl-sn-glycero-3-phosphoethanolamine</text>
        <dbReference type="Rhea" id="RHEA:67548"/>
        <dbReference type="Rhea" id="RHEA-COMP:17323"/>
        <dbReference type="Rhea" id="RHEA-COMP:17324"/>
        <dbReference type="ChEBI" id="CHEBI:15377"/>
        <dbReference type="ChEBI" id="CHEBI:64612"/>
        <dbReference type="ChEBI" id="CHEBI:172940"/>
        <dbReference type="ChEBI" id="CHEBI:172941"/>
    </reaction>
    <physiologicalReaction direction="left-to-right" evidence="10">
        <dbReference type="Rhea" id="RHEA:67549"/>
    </physiologicalReaction>
</comment>
<comment type="similarity">
    <text evidence="2 11">Belongs to the peptidase C54 family.</text>
</comment>
<keyword evidence="6 11" id="KW-0378">Hydrolase</keyword>
<evidence type="ECO:0000256" key="9">
    <source>
        <dbReference type="ARBA" id="ARBA00023006"/>
    </source>
</evidence>
<evidence type="ECO:0000256" key="2">
    <source>
        <dbReference type="ARBA" id="ARBA00010958"/>
    </source>
</evidence>
<dbReference type="AlphaFoldDB" id="C8ZG10"/>
<evidence type="ECO:0000259" key="12">
    <source>
        <dbReference type="Pfam" id="PF03416"/>
    </source>
</evidence>
<dbReference type="GO" id="GO:0005634">
    <property type="term" value="C:nucleus"/>
    <property type="evidence" value="ECO:0007669"/>
    <property type="project" value="UniProtKB-SubCell"/>
</dbReference>
<dbReference type="GO" id="GO:0035973">
    <property type="term" value="P:aggrephagy"/>
    <property type="evidence" value="ECO:0007669"/>
    <property type="project" value="TreeGrafter"/>
</dbReference>
<keyword evidence="11" id="KW-0539">Nucleus</keyword>
<dbReference type="InterPro" id="IPR046792">
    <property type="entry name" value="Peptidase_C54_cat"/>
</dbReference>
<organism evidence="13">
    <name type="scientific">Saccharomyces cerevisiae (strain Lalvin EC1118 / Prise de mousse)</name>
    <name type="common">Baker's yeast</name>
    <dbReference type="NCBI Taxonomy" id="643680"/>
    <lineage>
        <taxon>Eukaryota</taxon>
        <taxon>Fungi</taxon>
        <taxon>Dikarya</taxon>
        <taxon>Ascomycota</taxon>
        <taxon>Saccharomycotina</taxon>
        <taxon>Saccharomycetes</taxon>
        <taxon>Saccharomycetales</taxon>
        <taxon>Saccharomycetaceae</taxon>
        <taxon>Saccharomyces</taxon>
    </lineage>
</organism>
<sequence>MDDFLSRIGVIYMQRWLQLWKMDLVQKVSHGVFEGSTEEPVALMNHDYIVLGEVYPERDEESGAEQCEQDCRYRGEAVSGGFLSSLFGREISSYTKEFLLDVQSRVNFTYRTRFVPIARAPDGPSPLSLNLLVRTNPISTIEDYIANPDCFNTDIGWGCMIRTGQSLLGNALQILHLGRDFRVNGNESLERESKFVNWFNDTPEAPFSLHNFVSAGTELSDKRPGEWFGPAATARSIQSLIYGFPECGIDDCIVSVSSGDIYENEVEKVFAENPNSRILFLLGVKLGINAVNESYRESICGILSSTQSVGIAGGRPSSSLYFFGYQGNEFLHFDPHIPQPAVEDSFVESCHTSKFGKLQLSEMDPSMLIGILIKGEKDWQQWKLEVAESAIINVLAKRMDDFDVSCSMDDVESVSSNSMKKDASNNENLGVLEGDYVDIGAIFPHTTNTEDVDEYDCFQDIHCKKQKIVVMGNTHTVNANLTDYEVEGVLVEKETVGIHSPIDEKC</sequence>
<gene>
    <name evidence="13" type="ORF">EC1118_1N9_1211g</name>
</gene>
<evidence type="ECO:0000256" key="11">
    <source>
        <dbReference type="RuleBase" id="RU363115"/>
    </source>
</evidence>
<dbReference type="GO" id="GO:0019786">
    <property type="term" value="F:protein-phosphatidylethanolamide deconjugating activity"/>
    <property type="evidence" value="ECO:0007669"/>
    <property type="project" value="InterPro"/>
</dbReference>
<keyword evidence="9" id="KW-0072">Autophagy</keyword>
<dbReference type="GO" id="GO:0000407">
    <property type="term" value="C:phagophore assembly site"/>
    <property type="evidence" value="ECO:0007669"/>
    <property type="project" value="UniProtKB-SubCell"/>
</dbReference>
<dbReference type="GO" id="GO:0015031">
    <property type="term" value="P:protein transport"/>
    <property type="evidence" value="ECO:0007669"/>
    <property type="project" value="UniProtKB-KW"/>
</dbReference>
<dbReference type="Pfam" id="PF03416">
    <property type="entry name" value="Peptidase_C54"/>
    <property type="match status" value="1"/>
</dbReference>
<accession>C8ZG10</accession>
<keyword evidence="4 11" id="KW-0963">Cytoplasm</keyword>
<dbReference type="InterPro" id="IPR005078">
    <property type="entry name" value="Peptidase_C54"/>
</dbReference>
<dbReference type="PANTHER" id="PTHR22624:SF49">
    <property type="entry name" value="CYSTEINE PROTEASE"/>
    <property type="match status" value="1"/>
</dbReference>
<evidence type="ECO:0000256" key="4">
    <source>
        <dbReference type="ARBA" id="ARBA00022490"/>
    </source>
</evidence>
<keyword evidence="8" id="KW-0653">Protein transport</keyword>
<dbReference type="GO" id="GO:0034727">
    <property type="term" value="P:piecemeal microautophagy of the nucleus"/>
    <property type="evidence" value="ECO:0007669"/>
    <property type="project" value="TreeGrafter"/>
</dbReference>
<dbReference type="GO" id="GO:0000045">
    <property type="term" value="P:autophagosome assembly"/>
    <property type="evidence" value="ECO:0007669"/>
    <property type="project" value="TreeGrafter"/>
</dbReference>
<evidence type="ECO:0000256" key="7">
    <source>
        <dbReference type="ARBA" id="ARBA00022807"/>
    </source>
</evidence>
<dbReference type="GO" id="GO:0004197">
    <property type="term" value="F:cysteine-type endopeptidase activity"/>
    <property type="evidence" value="ECO:0007669"/>
    <property type="project" value="TreeGrafter"/>
</dbReference>
<evidence type="ECO:0000256" key="6">
    <source>
        <dbReference type="ARBA" id="ARBA00022801"/>
    </source>
</evidence>
<comment type="function">
    <text evidence="11">Required for selective autophagic degradation of the nucleus (nucleophagy) as well as for mitophagy which contributes to regulate mitochondrial quantity and quality by eliminating the mitochondria to a basal level to fulfill cellular energy requirements and preventing excess ROS production.</text>
</comment>
<evidence type="ECO:0000256" key="1">
    <source>
        <dbReference type="ARBA" id="ARBA00004329"/>
    </source>
</evidence>
<proteinExistence type="inferred from homology"/>
<evidence type="ECO:0000313" key="13">
    <source>
        <dbReference type="EMBL" id="CAY82383.1"/>
    </source>
</evidence>
<dbReference type="OrthoDB" id="2960936at2759"/>
<keyword evidence="3" id="KW-0813">Transport</keyword>
<name>C8ZG10_YEAS8</name>